<evidence type="ECO:0000256" key="4">
    <source>
        <dbReference type="ARBA" id="ARBA00022692"/>
    </source>
</evidence>
<accession>A0A328B5U7</accession>
<feature type="transmembrane region" description="Helical" evidence="7">
    <location>
        <begin position="265"/>
        <end position="285"/>
    </location>
</feature>
<organism evidence="8 9">
    <name type="scientific">Phenylobacterium kunshanense</name>
    <dbReference type="NCBI Taxonomy" id="1445034"/>
    <lineage>
        <taxon>Bacteria</taxon>
        <taxon>Pseudomonadati</taxon>
        <taxon>Pseudomonadota</taxon>
        <taxon>Alphaproteobacteria</taxon>
        <taxon>Caulobacterales</taxon>
        <taxon>Caulobacteraceae</taxon>
        <taxon>Phenylobacterium</taxon>
    </lineage>
</organism>
<gene>
    <name evidence="8" type="ORF">DJ019_17930</name>
</gene>
<feature type="transmembrane region" description="Helical" evidence="7">
    <location>
        <begin position="83"/>
        <end position="106"/>
    </location>
</feature>
<dbReference type="InterPro" id="IPR036458">
    <property type="entry name" value="Na:dicarbo_symporter_sf"/>
</dbReference>
<protein>
    <submittedName>
        <fullName evidence="8">Dicarboxylate/amino acid:cation symporter</fullName>
    </submittedName>
</protein>
<feature type="transmembrane region" description="Helical" evidence="7">
    <location>
        <begin position="195"/>
        <end position="217"/>
    </location>
</feature>
<feature type="transmembrane region" description="Helical" evidence="7">
    <location>
        <begin position="229"/>
        <end position="253"/>
    </location>
</feature>
<dbReference type="Gene3D" id="1.10.3860.10">
    <property type="entry name" value="Sodium:dicarboxylate symporter"/>
    <property type="match status" value="1"/>
</dbReference>
<dbReference type="AlphaFoldDB" id="A0A328B5U7"/>
<feature type="transmembrane region" description="Helical" evidence="7">
    <location>
        <begin position="305"/>
        <end position="326"/>
    </location>
</feature>
<reference evidence="8 9" key="1">
    <citation type="submission" date="2018-05" db="EMBL/GenBank/DDBJ databases">
        <authorList>
            <person name="Lanie J.A."/>
            <person name="Ng W.-L."/>
            <person name="Kazmierczak K.M."/>
            <person name="Andrzejewski T.M."/>
            <person name="Davidsen T.M."/>
            <person name="Wayne K.J."/>
            <person name="Tettelin H."/>
            <person name="Glass J.I."/>
            <person name="Rusch D."/>
            <person name="Podicherti R."/>
            <person name="Tsui H.-C.T."/>
            <person name="Winkler M.E."/>
        </authorList>
    </citation>
    <scope>NUCLEOTIDE SEQUENCE [LARGE SCALE GENOMIC DNA]</scope>
    <source>
        <strain evidence="8 9">BUT-10</strain>
    </source>
</reference>
<dbReference type="InterPro" id="IPR001991">
    <property type="entry name" value="Na-dicarboxylate_symporter"/>
</dbReference>
<keyword evidence="9" id="KW-1185">Reference proteome</keyword>
<evidence type="ECO:0000256" key="6">
    <source>
        <dbReference type="ARBA" id="ARBA00023136"/>
    </source>
</evidence>
<evidence type="ECO:0000256" key="5">
    <source>
        <dbReference type="ARBA" id="ARBA00022989"/>
    </source>
</evidence>
<dbReference type="PRINTS" id="PR00173">
    <property type="entry name" value="EDTRNSPORT"/>
</dbReference>
<dbReference type="PANTHER" id="PTHR42865">
    <property type="entry name" value="PROTON/GLUTAMATE-ASPARTATE SYMPORTER"/>
    <property type="match status" value="1"/>
</dbReference>
<dbReference type="Pfam" id="PF00375">
    <property type="entry name" value="SDF"/>
    <property type="match status" value="1"/>
</dbReference>
<evidence type="ECO:0000313" key="9">
    <source>
        <dbReference type="Proteomes" id="UP000249524"/>
    </source>
</evidence>
<evidence type="ECO:0000313" key="8">
    <source>
        <dbReference type="EMBL" id="RAK62740.1"/>
    </source>
</evidence>
<dbReference type="RefSeq" id="WP_111277614.1">
    <property type="nucleotide sequence ID" value="NZ_QFYS01000010.1"/>
</dbReference>
<feature type="transmembrane region" description="Helical" evidence="7">
    <location>
        <begin position="338"/>
        <end position="355"/>
    </location>
</feature>
<evidence type="ECO:0000256" key="2">
    <source>
        <dbReference type="ARBA" id="ARBA00022448"/>
    </source>
</evidence>
<name>A0A328B5U7_9CAUL</name>
<dbReference type="SUPFAM" id="SSF118215">
    <property type="entry name" value="Proton glutamate symport protein"/>
    <property type="match status" value="1"/>
</dbReference>
<dbReference type="Proteomes" id="UP000249524">
    <property type="component" value="Unassembled WGS sequence"/>
</dbReference>
<dbReference type="PANTHER" id="PTHR42865:SF7">
    <property type="entry name" value="PROTON_GLUTAMATE-ASPARTATE SYMPORTER"/>
    <property type="match status" value="1"/>
</dbReference>
<feature type="transmembrane region" description="Helical" evidence="7">
    <location>
        <begin position="361"/>
        <end position="385"/>
    </location>
</feature>
<evidence type="ECO:0000256" key="3">
    <source>
        <dbReference type="ARBA" id="ARBA00022475"/>
    </source>
</evidence>
<comment type="subcellular location">
    <subcellularLocation>
        <location evidence="1">Cell membrane</location>
        <topology evidence="1">Multi-pass membrane protein</topology>
    </subcellularLocation>
</comment>
<evidence type="ECO:0000256" key="7">
    <source>
        <dbReference type="SAM" id="Phobius"/>
    </source>
</evidence>
<comment type="caution">
    <text evidence="8">The sequence shown here is derived from an EMBL/GenBank/DDBJ whole genome shotgun (WGS) entry which is preliminary data.</text>
</comment>
<keyword evidence="5 7" id="KW-1133">Transmembrane helix</keyword>
<keyword evidence="3" id="KW-1003">Cell membrane</keyword>
<proteinExistence type="predicted"/>
<dbReference type="OrthoDB" id="9766690at2"/>
<keyword evidence="2" id="KW-0813">Transport</keyword>
<sequence>MKFLRSLSVQVLIALALGLAVGALAAAYGGDGARRVVEGVEAVGGLWLNALRMTVIPLIFAVLVTGIAQVSDAASTGRLAVRAVVWFVGLMLLSAVTSILLVNGILGAWPVGEAAAAALRAGAQAPAADMATTPDFGAWLRSLAPSNPLKAATEDAVLPVVVFAVFVGFALIRLPDGRGRPLVDLFQALGDAMIVIVRWVLVVAPIGVFALGLGVGLRAGVGAAGVLGHYIVVASSAGVAITVIGYVLAVTVGRVPLATWAQATAPVLVAAFATQSSLACLPAMIERSRDDLGVPARVAGLVLPLAVAIFRFTSPAVNLAVCLFIAEVYGIEPTMLQYSGAVLVALAVAIGSVGLPGQVSFIISVAPICITLGLPIELLPILLAVEVVPDIFRTLGNVTGDMAVTAIVSKGEREAPATQA</sequence>
<dbReference type="GO" id="GO:0005886">
    <property type="term" value="C:plasma membrane"/>
    <property type="evidence" value="ECO:0007669"/>
    <property type="project" value="UniProtKB-SubCell"/>
</dbReference>
<dbReference type="EMBL" id="QFYS01000010">
    <property type="protein sequence ID" value="RAK62740.1"/>
    <property type="molecule type" value="Genomic_DNA"/>
</dbReference>
<dbReference type="GO" id="GO:0015293">
    <property type="term" value="F:symporter activity"/>
    <property type="evidence" value="ECO:0007669"/>
    <property type="project" value="UniProtKB-KW"/>
</dbReference>
<feature type="transmembrane region" description="Helical" evidence="7">
    <location>
        <begin position="49"/>
        <end position="71"/>
    </location>
</feature>
<keyword evidence="6 7" id="KW-0472">Membrane</keyword>
<feature type="transmembrane region" description="Helical" evidence="7">
    <location>
        <begin position="156"/>
        <end position="174"/>
    </location>
</feature>
<evidence type="ECO:0000256" key="1">
    <source>
        <dbReference type="ARBA" id="ARBA00004651"/>
    </source>
</evidence>
<keyword evidence="4 7" id="KW-0812">Transmembrane</keyword>